<evidence type="ECO:0000256" key="1">
    <source>
        <dbReference type="ARBA" id="ARBA00004141"/>
    </source>
</evidence>
<keyword evidence="7 10" id="KW-0443">Lipid metabolism</keyword>
<evidence type="ECO:0000256" key="10">
    <source>
        <dbReference type="RuleBase" id="RU361115"/>
    </source>
</evidence>
<gene>
    <name evidence="11" type="ORF">X975_18494</name>
</gene>
<evidence type="ECO:0000256" key="6">
    <source>
        <dbReference type="ARBA" id="ARBA00022989"/>
    </source>
</evidence>
<comment type="subcellular location">
    <subcellularLocation>
        <location evidence="1">Membrane</location>
        <topology evidence="1">Multi-pass membrane protein</topology>
    </subcellularLocation>
</comment>
<dbReference type="Pfam" id="PF01151">
    <property type="entry name" value="ELO"/>
    <property type="match status" value="1"/>
</dbReference>
<dbReference type="OrthoDB" id="434092at2759"/>
<keyword evidence="8 10" id="KW-0472">Membrane</keyword>
<organism evidence="11 12">
    <name type="scientific">Stegodyphus mimosarum</name>
    <name type="common">African social velvet spider</name>
    <dbReference type="NCBI Taxonomy" id="407821"/>
    <lineage>
        <taxon>Eukaryota</taxon>
        <taxon>Metazoa</taxon>
        <taxon>Ecdysozoa</taxon>
        <taxon>Arthropoda</taxon>
        <taxon>Chelicerata</taxon>
        <taxon>Arachnida</taxon>
        <taxon>Araneae</taxon>
        <taxon>Araneomorphae</taxon>
        <taxon>Entelegynae</taxon>
        <taxon>Eresoidea</taxon>
        <taxon>Eresidae</taxon>
        <taxon>Stegodyphus</taxon>
    </lineage>
</organism>
<evidence type="ECO:0000256" key="8">
    <source>
        <dbReference type="ARBA" id="ARBA00023136"/>
    </source>
</evidence>
<dbReference type="GO" id="GO:0019367">
    <property type="term" value="P:fatty acid elongation, saturated fatty acid"/>
    <property type="evidence" value="ECO:0007669"/>
    <property type="project" value="TreeGrafter"/>
</dbReference>
<dbReference type="GO" id="GO:0042761">
    <property type="term" value="P:very long-chain fatty acid biosynthetic process"/>
    <property type="evidence" value="ECO:0007669"/>
    <property type="project" value="TreeGrafter"/>
</dbReference>
<accession>A0A087UNW4</accession>
<dbReference type="GO" id="GO:0005789">
    <property type="term" value="C:endoplasmic reticulum membrane"/>
    <property type="evidence" value="ECO:0007669"/>
    <property type="project" value="TreeGrafter"/>
</dbReference>
<dbReference type="OMA" id="YITAIQM"/>
<comment type="similarity">
    <text evidence="10">Belongs to the ELO family.</text>
</comment>
<dbReference type="PANTHER" id="PTHR11157">
    <property type="entry name" value="FATTY ACID ACYL TRANSFERASE-RELATED"/>
    <property type="match status" value="1"/>
</dbReference>
<keyword evidence="6 10" id="KW-1133">Transmembrane helix</keyword>
<dbReference type="Proteomes" id="UP000054359">
    <property type="component" value="Unassembled WGS sequence"/>
</dbReference>
<dbReference type="GO" id="GO:0030148">
    <property type="term" value="P:sphingolipid biosynthetic process"/>
    <property type="evidence" value="ECO:0007669"/>
    <property type="project" value="TreeGrafter"/>
</dbReference>
<protein>
    <recommendedName>
        <fullName evidence="10">Elongation of very long chain fatty acids protein</fullName>
        <ecNumber evidence="10">2.3.1.199</ecNumber>
    </recommendedName>
    <alternativeName>
        <fullName evidence="10">Very-long-chain 3-oxoacyl-CoA synthase</fullName>
    </alternativeName>
</protein>
<keyword evidence="3 10" id="KW-0808">Transferase</keyword>
<keyword evidence="9 10" id="KW-0275">Fatty acid biosynthesis</keyword>
<evidence type="ECO:0000256" key="2">
    <source>
        <dbReference type="ARBA" id="ARBA00022516"/>
    </source>
</evidence>
<keyword evidence="2 10" id="KW-0444">Lipid biosynthesis</keyword>
<dbReference type="STRING" id="407821.A0A087UNW4"/>
<comment type="caution">
    <text evidence="10">Lacks conserved residue(s) required for the propagation of feature annotation.</text>
</comment>
<reference evidence="11 12" key="1">
    <citation type="submission" date="2013-11" db="EMBL/GenBank/DDBJ databases">
        <title>Genome sequencing of Stegodyphus mimosarum.</title>
        <authorList>
            <person name="Bechsgaard J."/>
        </authorList>
    </citation>
    <scope>NUCLEOTIDE SEQUENCE [LARGE SCALE GENOMIC DNA]</scope>
</reference>
<keyword evidence="4 10" id="KW-0812">Transmembrane</keyword>
<dbReference type="PANTHER" id="PTHR11157:SF69">
    <property type="entry name" value="ELONGATION OF VERY LONG CHAIN FATTY ACIDS PROTEIN 7"/>
    <property type="match status" value="1"/>
</dbReference>
<evidence type="ECO:0000256" key="5">
    <source>
        <dbReference type="ARBA" id="ARBA00022832"/>
    </source>
</evidence>
<dbReference type="EMBL" id="KK120794">
    <property type="protein sequence ID" value="KFM79053.1"/>
    <property type="molecule type" value="Genomic_DNA"/>
</dbReference>
<feature type="transmembrane region" description="Helical" evidence="10">
    <location>
        <begin position="71"/>
        <end position="89"/>
    </location>
</feature>
<dbReference type="GO" id="GO:0034626">
    <property type="term" value="P:fatty acid elongation, polyunsaturated fatty acid"/>
    <property type="evidence" value="ECO:0007669"/>
    <property type="project" value="TreeGrafter"/>
</dbReference>
<comment type="catalytic activity">
    <reaction evidence="10">
        <text>a very-long-chain acyl-CoA + malonyl-CoA + H(+) = a very-long-chain 3-oxoacyl-CoA + CO2 + CoA</text>
        <dbReference type="Rhea" id="RHEA:32727"/>
        <dbReference type="ChEBI" id="CHEBI:15378"/>
        <dbReference type="ChEBI" id="CHEBI:16526"/>
        <dbReference type="ChEBI" id="CHEBI:57287"/>
        <dbReference type="ChEBI" id="CHEBI:57384"/>
        <dbReference type="ChEBI" id="CHEBI:90725"/>
        <dbReference type="ChEBI" id="CHEBI:90736"/>
        <dbReference type="EC" id="2.3.1.199"/>
    </reaction>
</comment>
<feature type="non-terminal residue" evidence="11">
    <location>
        <position position="213"/>
    </location>
</feature>
<dbReference type="AlphaFoldDB" id="A0A087UNW4"/>
<evidence type="ECO:0000256" key="3">
    <source>
        <dbReference type="ARBA" id="ARBA00022679"/>
    </source>
</evidence>
<name>A0A087UNW4_STEMI</name>
<dbReference type="GO" id="GO:0009922">
    <property type="term" value="F:fatty acid elongase activity"/>
    <property type="evidence" value="ECO:0007669"/>
    <property type="project" value="UniProtKB-EC"/>
</dbReference>
<evidence type="ECO:0000256" key="4">
    <source>
        <dbReference type="ARBA" id="ARBA00022692"/>
    </source>
</evidence>
<proteinExistence type="inferred from homology"/>
<sequence length="213" mass="24722">MRKKFNQVSTLHVTHHGIMPMSVWWGLKFTPGGHSTFFAFINSFVHILMYSYYGLAAIGPHMSKYLWWKKYITAIQMVQFLLIFTHSFQLLFINCNYPSGFMYWIGFHAVLFWFLFADFYRNAYRKKKHSISEDSKTLEKEQTLLTFRNGYSVANGHSLGSKSFLNGCSKANGFVKGNGYVPNISENIESQAQSNEIQCQKEFENSNIVKKIN</sequence>
<keyword evidence="12" id="KW-1185">Reference proteome</keyword>
<feature type="transmembrane region" description="Helical" evidence="10">
    <location>
        <begin position="101"/>
        <end position="120"/>
    </location>
</feature>
<dbReference type="InterPro" id="IPR002076">
    <property type="entry name" value="ELO_fam"/>
</dbReference>
<dbReference type="GO" id="GO:0034625">
    <property type="term" value="P:fatty acid elongation, monounsaturated fatty acid"/>
    <property type="evidence" value="ECO:0007669"/>
    <property type="project" value="TreeGrafter"/>
</dbReference>
<evidence type="ECO:0000313" key="12">
    <source>
        <dbReference type="Proteomes" id="UP000054359"/>
    </source>
</evidence>
<evidence type="ECO:0000256" key="7">
    <source>
        <dbReference type="ARBA" id="ARBA00023098"/>
    </source>
</evidence>
<feature type="transmembrane region" description="Helical" evidence="10">
    <location>
        <begin position="37"/>
        <end position="59"/>
    </location>
</feature>
<dbReference type="EC" id="2.3.1.199" evidence="10"/>
<keyword evidence="5 10" id="KW-0276">Fatty acid metabolism</keyword>
<evidence type="ECO:0000256" key="9">
    <source>
        <dbReference type="ARBA" id="ARBA00023160"/>
    </source>
</evidence>
<evidence type="ECO:0000313" key="11">
    <source>
        <dbReference type="EMBL" id="KFM79053.1"/>
    </source>
</evidence>